<organism evidence="1 2">
    <name type="scientific">Microlunatus elymi</name>
    <dbReference type="NCBI Taxonomy" id="2596828"/>
    <lineage>
        <taxon>Bacteria</taxon>
        <taxon>Bacillati</taxon>
        <taxon>Actinomycetota</taxon>
        <taxon>Actinomycetes</taxon>
        <taxon>Propionibacteriales</taxon>
        <taxon>Propionibacteriaceae</taxon>
        <taxon>Microlunatus</taxon>
    </lineage>
</organism>
<gene>
    <name evidence="1" type="ORF">FOE78_20365</name>
</gene>
<accession>A0A516Q729</accession>
<protein>
    <submittedName>
        <fullName evidence="1">Adenylate kinase</fullName>
    </submittedName>
</protein>
<dbReference type="AlphaFoldDB" id="A0A516Q729"/>
<name>A0A516Q729_9ACTN</name>
<dbReference type="PANTHER" id="PTHR37816">
    <property type="entry name" value="YALI0E33011P"/>
    <property type="match status" value="1"/>
</dbReference>
<dbReference type="Proteomes" id="UP000319263">
    <property type="component" value="Chromosome"/>
</dbReference>
<dbReference type="InterPro" id="IPR027417">
    <property type="entry name" value="P-loop_NTPase"/>
</dbReference>
<dbReference type="GO" id="GO:0016301">
    <property type="term" value="F:kinase activity"/>
    <property type="evidence" value="ECO:0007669"/>
    <property type="project" value="UniProtKB-KW"/>
</dbReference>
<sequence>MVYGVTGSGKSTLAQELAERTGLPPVAVDELTWRPGWVPVPGDEQRKIISEICAGESWILDHGYGKWLDIVNERVELIIGLDYPRWLSLSRLVRRTIGNVLLRTPTCNGNTETVATAVADDSIVRWHFRSFARKRQRLREWAADPQGPPVLVFSHPRQVERWLAAQRPGPVRG</sequence>
<evidence type="ECO:0000313" key="2">
    <source>
        <dbReference type="Proteomes" id="UP000319263"/>
    </source>
</evidence>
<dbReference type="SUPFAM" id="SSF52540">
    <property type="entry name" value="P-loop containing nucleoside triphosphate hydrolases"/>
    <property type="match status" value="1"/>
</dbReference>
<dbReference type="PANTHER" id="PTHR37816:SF1">
    <property type="entry name" value="TOXIN"/>
    <property type="match status" value="1"/>
</dbReference>
<dbReference type="InterPro" id="IPR052922">
    <property type="entry name" value="Cytidylate_Kinase-2"/>
</dbReference>
<keyword evidence="1" id="KW-0418">Kinase</keyword>
<dbReference type="EMBL" id="CP041692">
    <property type="protein sequence ID" value="QDP98981.1"/>
    <property type="molecule type" value="Genomic_DNA"/>
</dbReference>
<dbReference type="KEGG" id="mik:FOE78_20365"/>
<dbReference type="Gene3D" id="3.40.50.300">
    <property type="entry name" value="P-loop containing nucleotide triphosphate hydrolases"/>
    <property type="match status" value="1"/>
</dbReference>
<reference evidence="1 2" key="1">
    <citation type="submission" date="2019-07" db="EMBL/GenBank/DDBJ databases">
        <title>Microlunatus dokdonensis sp. nov. isolated from the rhizospheric soil of the wild plant Elymus tsukushiensis.</title>
        <authorList>
            <person name="Ghim S.-Y."/>
            <person name="Hwang Y.-J."/>
            <person name="Son J.-S."/>
            <person name="Shin J.-H."/>
        </authorList>
    </citation>
    <scope>NUCLEOTIDE SEQUENCE [LARGE SCALE GENOMIC DNA]</scope>
    <source>
        <strain evidence="1 2">KUDC0627</strain>
    </source>
</reference>
<keyword evidence="2" id="KW-1185">Reference proteome</keyword>
<keyword evidence="1" id="KW-0808">Transferase</keyword>
<evidence type="ECO:0000313" key="1">
    <source>
        <dbReference type="EMBL" id="QDP98981.1"/>
    </source>
</evidence>
<dbReference type="OrthoDB" id="3199600at2"/>
<proteinExistence type="predicted"/>